<dbReference type="PROSITE" id="PS50920">
    <property type="entry name" value="SOLCAR"/>
    <property type="match status" value="1"/>
</dbReference>
<accession>A0A1L0BTT0</accession>
<evidence type="ECO:0000256" key="2">
    <source>
        <dbReference type="ARBA" id="ARBA00006375"/>
    </source>
</evidence>
<dbReference type="Gene3D" id="1.50.40.10">
    <property type="entry name" value="Mitochondrial carrier domain"/>
    <property type="match status" value="1"/>
</dbReference>
<sequence length="395" mass="45123">MSVALRREEELANVRAQSQTVISTAGMRALVYQLQALYLRTPVKLFRPSRFDYMIYVRELANKHDNILSKPYRFHTHSTLGMFYSVLKKEGWKFIPDQMLPPLIANSATGVILYGTYLASLSALDTNDHTGPGMDYRYSPIDTWKAGFIAGAMQSLAAAPLDAIYTRLTTAEMLGGEHQNLWVYGAKKLKEIGLVGVFAGYGFSFIKESIGFAFYFSTFELVKTRGYNLTYRVISAYRRFKIALREKFSFFTVKNLETDQAMLRLEQTRLTKILKSTFVLLAGASAAFSLLAVQYPLSKIQKIHLSRLEALDIYNSSNLRVSKRPFIKVYYNSYIDTFNQMVKMKQRAKQTWFQVAYKGFVRNALSTIPATSVGLLVFEIMRTRLAENFEEIHPI</sequence>
<keyword evidence="8 9" id="KW-0472">Membrane</keyword>
<keyword evidence="3 10" id="KW-0813">Transport</keyword>
<dbReference type="Pfam" id="PF00153">
    <property type="entry name" value="Mito_carr"/>
    <property type="match status" value="1"/>
</dbReference>
<evidence type="ECO:0000313" key="12">
    <source>
        <dbReference type="Proteomes" id="UP000182259"/>
    </source>
</evidence>
<organism evidence="11 12">
    <name type="scientific">Sungouiella intermedia</name>
    <dbReference type="NCBI Taxonomy" id="45354"/>
    <lineage>
        <taxon>Eukaryota</taxon>
        <taxon>Fungi</taxon>
        <taxon>Dikarya</taxon>
        <taxon>Ascomycota</taxon>
        <taxon>Saccharomycotina</taxon>
        <taxon>Pichiomycetes</taxon>
        <taxon>Metschnikowiaceae</taxon>
        <taxon>Sungouiella</taxon>
    </lineage>
</organism>
<protein>
    <submittedName>
        <fullName evidence="11">CIC11C00000002939</fullName>
    </submittedName>
</protein>
<feature type="repeat" description="Solcar" evidence="9">
    <location>
        <begin position="138"/>
        <end position="225"/>
    </location>
</feature>
<dbReference type="InterPro" id="IPR023395">
    <property type="entry name" value="MCP_dom_sf"/>
</dbReference>
<dbReference type="GO" id="GO:0031966">
    <property type="term" value="C:mitochondrial membrane"/>
    <property type="evidence" value="ECO:0007669"/>
    <property type="project" value="UniProtKB-SubCell"/>
</dbReference>
<dbReference type="PANTHER" id="PTHR45624">
    <property type="entry name" value="MITOCHONDRIAL BASIC AMINO ACIDS TRANSPORTER-RELATED"/>
    <property type="match status" value="1"/>
</dbReference>
<evidence type="ECO:0000256" key="6">
    <source>
        <dbReference type="ARBA" id="ARBA00022989"/>
    </source>
</evidence>
<keyword evidence="6" id="KW-1133">Transmembrane helix</keyword>
<evidence type="ECO:0000313" key="11">
    <source>
        <dbReference type="EMBL" id="SGZ53666.1"/>
    </source>
</evidence>
<evidence type="ECO:0000256" key="3">
    <source>
        <dbReference type="ARBA" id="ARBA00022448"/>
    </source>
</evidence>
<dbReference type="SUPFAM" id="SSF103506">
    <property type="entry name" value="Mitochondrial carrier"/>
    <property type="match status" value="1"/>
</dbReference>
<comment type="subcellular location">
    <subcellularLocation>
        <location evidence="1">Mitochondrion membrane</location>
        <topology evidence="1">Multi-pass membrane protein</topology>
    </subcellularLocation>
</comment>
<keyword evidence="7" id="KW-0496">Mitochondrion</keyword>
<evidence type="ECO:0000256" key="5">
    <source>
        <dbReference type="ARBA" id="ARBA00022737"/>
    </source>
</evidence>
<evidence type="ECO:0000256" key="4">
    <source>
        <dbReference type="ARBA" id="ARBA00022692"/>
    </source>
</evidence>
<proteinExistence type="inferred from homology"/>
<name>A0A1L0BTT0_9ASCO</name>
<reference evidence="11 12" key="1">
    <citation type="submission" date="2016-10" db="EMBL/GenBank/DDBJ databases">
        <authorList>
            <person name="de Groot N.N."/>
        </authorList>
    </citation>
    <scope>NUCLEOTIDE SEQUENCE [LARGE SCALE GENOMIC DNA]</scope>
    <source>
        <strain evidence="11 12">PYCC 4715</strain>
    </source>
</reference>
<evidence type="ECO:0000256" key="7">
    <source>
        <dbReference type="ARBA" id="ARBA00023128"/>
    </source>
</evidence>
<dbReference type="EMBL" id="LT635766">
    <property type="protein sequence ID" value="SGZ53666.1"/>
    <property type="molecule type" value="Genomic_DNA"/>
</dbReference>
<dbReference type="PANTHER" id="PTHR45624:SF26">
    <property type="entry name" value="CARRIER PROTEIN, PUTATIVE (AFU_ORTHOLOGUE AFUA_1G07710)-RELATED"/>
    <property type="match status" value="1"/>
</dbReference>
<dbReference type="InterPro" id="IPR018108">
    <property type="entry name" value="MCP_transmembrane"/>
</dbReference>
<evidence type="ECO:0000256" key="10">
    <source>
        <dbReference type="RuleBase" id="RU000488"/>
    </source>
</evidence>
<dbReference type="Proteomes" id="UP000182259">
    <property type="component" value="Chromosome III"/>
</dbReference>
<dbReference type="AlphaFoldDB" id="A0A1L0BTT0"/>
<dbReference type="InterPro" id="IPR050567">
    <property type="entry name" value="Mitochondrial_Carrier"/>
</dbReference>
<gene>
    <name evidence="11" type="ORF">SAMEA4029009_CIC11G00000002939</name>
</gene>
<comment type="similarity">
    <text evidence="2 10">Belongs to the mitochondrial carrier (TC 2.A.29) family.</text>
</comment>
<evidence type="ECO:0000256" key="9">
    <source>
        <dbReference type="PROSITE-ProRule" id="PRU00282"/>
    </source>
</evidence>
<keyword evidence="4 9" id="KW-0812">Transmembrane</keyword>
<evidence type="ECO:0000256" key="8">
    <source>
        <dbReference type="ARBA" id="ARBA00023136"/>
    </source>
</evidence>
<evidence type="ECO:0000256" key="1">
    <source>
        <dbReference type="ARBA" id="ARBA00004225"/>
    </source>
</evidence>
<keyword evidence="5" id="KW-0677">Repeat</keyword>
<dbReference type="GO" id="GO:0022857">
    <property type="term" value="F:transmembrane transporter activity"/>
    <property type="evidence" value="ECO:0007669"/>
    <property type="project" value="TreeGrafter"/>
</dbReference>